<dbReference type="EMBL" id="CP036170">
    <property type="protein sequence ID" value="QBF75141.1"/>
    <property type="molecule type" value="Genomic_DNA"/>
</dbReference>
<keyword evidence="1" id="KW-0805">Transcription regulation</keyword>
<dbReference type="GeneID" id="62696746"/>
<keyword evidence="3" id="KW-0804">Transcription</keyword>
<dbReference type="GO" id="GO:0003700">
    <property type="term" value="F:DNA-binding transcription factor activity"/>
    <property type="evidence" value="ECO:0007669"/>
    <property type="project" value="InterPro"/>
</dbReference>
<sequence>MNTYKTIDIARIIGIHVNTVRLYEKCGLIPKPERLGNGYRIFTDLHIEQFRLARAALQVEVLQNGLRKQAVDIIKVSALGNYEKAMELTRRYIAQIDIEKANAEEAIRITHSILSGMSESNVGVQRTYRRKEAADILGVTIDTLRNWELNGLFTIKRTENRYRVYTEEDMLRLKIIRSLRCANYSLSAILRMLQALSDDPQTNIQIAINTPKDDDDIIRACDKLLTSLNEAKNNAFYVTCQIEKMKKISE</sequence>
<dbReference type="OrthoDB" id="122388at2"/>
<dbReference type="Pfam" id="PF00376">
    <property type="entry name" value="MerR"/>
    <property type="match status" value="1"/>
</dbReference>
<evidence type="ECO:0000256" key="1">
    <source>
        <dbReference type="ARBA" id="ARBA00023015"/>
    </source>
</evidence>
<dbReference type="GO" id="GO:0003677">
    <property type="term" value="F:DNA binding"/>
    <property type="evidence" value="ECO:0007669"/>
    <property type="project" value="UniProtKB-KW"/>
</dbReference>
<dbReference type="CDD" id="cd00592">
    <property type="entry name" value="HTH_MerR-like"/>
    <property type="match status" value="1"/>
</dbReference>
<dbReference type="SMART" id="SM00422">
    <property type="entry name" value="HTH_MERR"/>
    <property type="match status" value="2"/>
</dbReference>
<protein>
    <submittedName>
        <fullName evidence="4">HTH-type transcriptional regulator ZntR</fullName>
    </submittedName>
</protein>
<dbReference type="SUPFAM" id="SSF46955">
    <property type="entry name" value="Putative DNA-binding domain"/>
    <property type="match status" value="2"/>
</dbReference>
<dbReference type="PANTHER" id="PTHR30204">
    <property type="entry name" value="REDOX-CYCLING DRUG-SENSING TRANSCRIPTIONAL ACTIVATOR SOXR"/>
    <property type="match status" value="1"/>
</dbReference>
<dbReference type="Gene3D" id="1.10.1660.10">
    <property type="match status" value="2"/>
</dbReference>
<dbReference type="AlphaFoldDB" id="B0N9Y1"/>
<dbReference type="PROSITE" id="PS50937">
    <property type="entry name" value="HTH_MERR_2"/>
    <property type="match status" value="2"/>
</dbReference>
<dbReference type="Proteomes" id="UP000289664">
    <property type="component" value="Chromosome"/>
</dbReference>
<dbReference type="KEGG" id="csci:HDCHBGLK_02550"/>
<organism evidence="4 5">
    <name type="scientific">Clostridium scindens (strain ATCC 35704 / DSM 5676 / VPI 13733 / 19)</name>
    <dbReference type="NCBI Taxonomy" id="411468"/>
    <lineage>
        <taxon>Bacteria</taxon>
        <taxon>Bacillati</taxon>
        <taxon>Bacillota</taxon>
        <taxon>Clostridia</taxon>
        <taxon>Lachnospirales</taxon>
        <taxon>Lachnospiraceae</taxon>
    </lineage>
</organism>
<gene>
    <name evidence="4" type="primary">zntR_1</name>
    <name evidence="4" type="ORF">HDCHBGLK_02550</name>
</gene>
<dbReference type="RefSeq" id="WP_004605810.1">
    <property type="nucleotide sequence ID" value="NZ_CP036170.1"/>
</dbReference>
<dbReference type="Pfam" id="PF13411">
    <property type="entry name" value="MerR_1"/>
    <property type="match status" value="1"/>
</dbReference>
<dbReference type="InterPro" id="IPR000551">
    <property type="entry name" value="MerR-type_HTH_dom"/>
</dbReference>
<dbReference type="STRING" id="411468.CLOSCI_00243"/>
<reference evidence="4 5" key="1">
    <citation type="journal article" date="2019" name="Appl. Environ. Microbiol.">
        <title>Clostridium scindens ATCC 35704: integration of nutritional requirements, the complete genome sequence, and global transcriptional responses to bile acids.</title>
        <authorList>
            <person name="Devendran S."/>
            <person name="Shrestha R."/>
            <person name="Alves J.M.P."/>
            <person name="Wolf P.G."/>
            <person name="Ly L."/>
            <person name="Hernandez A.G."/>
            <person name="Mendez-Garcia C."/>
            <person name="Inboden A."/>
            <person name="Wiley J."/>
            <person name="Paul O."/>
            <person name="Allen A."/>
            <person name="Springer E."/>
            <person name="Wright C.L."/>
            <person name="Fields C.J."/>
            <person name="Daniel S.L."/>
            <person name="Ridlon J.M."/>
        </authorList>
    </citation>
    <scope>NUCLEOTIDE SEQUENCE [LARGE SCALE GENOMIC DNA]</scope>
    <source>
        <strain evidence="4 5">ATCC 35704</strain>
    </source>
</reference>
<dbReference type="InterPro" id="IPR009061">
    <property type="entry name" value="DNA-bd_dom_put_sf"/>
</dbReference>
<dbReference type="HOGENOM" id="CLU_097469_0_0_9"/>
<evidence type="ECO:0000256" key="3">
    <source>
        <dbReference type="ARBA" id="ARBA00023163"/>
    </source>
</evidence>
<keyword evidence="2" id="KW-0238">DNA-binding</keyword>
<evidence type="ECO:0000313" key="4">
    <source>
        <dbReference type="EMBL" id="QBF75141.1"/>
    </source>
</evidence>
<keyword evidence="5" id="KW-1185">Reference proteome</keyword>
<dbReference type="InterPro" id="IPR047057">
    <property type="entry name" value="MerR_fam"/>
</dbReference>
<dbReference type="PANTHER" id="PTHR30204:SF94">
    <property type="entry name" value="HEAVY METAL-DEPENDENT TRANSCRIPTIONAL REGULATOR HI_0293-RELATED"/>
    <property type="match status" value="1"/>
</dbReference>
<accession>B0N9Y1</accession>
<proteinExistence type="predicted"/>
<name>B0N9Y1_CLOS5</name>
<evidence type="ECO:0000256" key="2">
    <source>
        <dbReference type="ARBA" id="ARBA00023125"/>
    </source>
</evidence>
<dbReference type="eggNOG" id="COG0789">
    <property type="taxonomic scope" value="Bacteria"/>
</dbReference>
<evidence type="ECO:0000313" key="5">
    <source>
        <dbReference type="Proteomes" id="UP000289664"/>
    </source>
</evidence>